<dbReference type="InterPro" id="IPR023214">
    <property type="entry name" value="HAD_sf"/>
</dbReference>
<dbReference type="InterPro" id="IPR006439">
    <property type="entry name" value="HAD-SF_hydro_IA"/>
</dbReference>
<evidence type="ECO:0000313" key="3">
    <source>
        <dbReference type="EMBL" id="ERG93424.1"/>
    </source>
</evidence>
<comment type="similarity">
    <text evidence="1">Belongs to the HAD-like hydrolase superfamily.</text>
</comment>
<dbReference type="SUPFAM" id="SSF56784">
    <property type="entry name" value="HAD-like"/>
    <property type="match status" value="1"/>
</dbReference>
<reference evidence="3 4" key="1">
    <citation type="journal article" date="2013" name="PLoS ONE">
        <title>Assembly-driven community genomics of a hypersaline microbial ecosystem.</title>
        <authorList>
            <person name="Podell S."/>
            <person name="Ugalde J.A."/>
            <person name="Narasingarao P."/>
            <person name="Banfield J.F."/>
            <person name="Heidelberg K.B."/>
            <person name="Allen E.E."/>
        </authorList>
    </citation>
    <scope>NUCLEOTIDE SEQUENCE [LARGE SCALE GENOMIC DNA]</scope>
    <source>
        <strain evidence="4">J07HQW1</strain>
    </source>
</reference>
<evidence type="ECO:0000256" key="1">
    <source>
        <dbReference type="ARBA" id="ARBA00007958"/>
    </source>
</evidence>
<dbReference type="PANTHER" id="PTHR43434:SF1">
    <property type="entry name" value="PHOSPHOGLYCOLATE PHOSPHATASE"/>
    <property type="match status" value="1"/>
</dbReference>
<dbReference type="NCBIfam" id="TIGR01549">
    <property type="entry name" value="HAD-SF-IA-v1"/>
    <property type="match status" value="1"/>
</dbReference>
<dbReference type="GO" id="GO:0006281">
    <property type="term" value="P:DNA repair"/>
    <property type="evidence" value="ECO:0007669"/>
    <property type="project" value="TreeGrafter"/>
</dbReference>
<dbReference type="Gene3D" id="3.40.50.1000">
    <property type="entry name" value="HAD superfamily/HAD-like"/>
    <property type="match status" value="1"/>
</dbReference>
<evidence type="ECO:0000313" key="4">
    <source>
        <dbReference type="Proteomes" id="UP000030649"/>
    </source>
</evidence>
<dbReference type="SFLD" id="SFLDS00003">
    <property type="entry name" value="Haloacid_Dehalogenase"/>
    <property type="match status" value="1"/>
</dbReference>
<dbReference type="InterPro" id="IPR050155">
    <property type="entry name" value="HAD-like_hydrolase_sf"/>
</dbReference>
<dbReference type="Gene3D" id="1.10.150.240">
    <property type="entry name" value="Putative phosphatase, domain 2"/>
    <property type="match status" value="1"/>
</dbReference>
<dbReference type="EMBL" id="KE356560">
    <property type="protein sequence ID" value="ERG93424.1"/>
    <property type="molecule type" value="Genomic_DNA"/>
</dbReference>
<sequence length="254" mass="27756">MSETESEVTGDDRGLSRALSTSTATKHSESNLVATDYDFWLFDFDGTIVDVEWGYTRSVFDRVGSQLGISFSDDEAEQLWHGLGDPRNTQIQNMGIDPDTFWSVLHEVEDPMARAEATYLHEDAAVLLTELHAANIPIGVVTHCQSFLAQPVVEHLDIGDWFDAFVTCTSELGWKPDPNPVYHAIESLGKDSSTPVTGTGVLAGDAPSDVGAAWNAGLAGLHVERHSPEQRGRCVLGDYRVDSLDVISHQNSIQ</sequence>
<dbReference type="GO" id="GO:0008967">
    <property type="term" value="F:phosphoglycolate phosphatase activity"/>
    <property type="evidence" value="ECO:0007669"/>
    <property type="project" value="TreeGrafter"/>
</dbReference>
<dbReference type="AlphaFoldDB" id="U1MT69"/>
<organism evidence="3 4">
    <name type="scientific">Haloquadratum walsbyi J07HQW1</name>
    <dbReference type="NCBI Taxonomy" id="1238424"/>
    <lineage>
        <taxon>Archaea</taxon>
        <taxon>Methanobacteriati</taxon>
        <taxon>Methanobacteriota</taxon>
        <taxon>Stenosarchaea group</taxon>
        <taxon>Halobacteria</taxon>
        <taxon>Halobacteriales</taxon>
        <taxon>Haloferacaceae</taxon>
        <taxon>Haloquadratum</taxon>
    </lineage>
</organism>
<dbReference type="PANTHER" id="PTHR43434">
    <property type="entry name" value="PHOSPHOGLYCOLATE PHOSPHATASE"/>
    <property type="match status" value="1"/>
</dbReference>
<protein>
    <submittedName>
        <fullName evidence="3">Haloacid dehalogenase family protein</fullName>
    </submittedName>
</protein>
<dbReference type="InterPro" id="IPR041492">
    <property type="entry name" value="HAD_2"/>
</dbReference>
<dbReference type="HOGENOM" id="CLU_1154322_0_0_2"/>
<dbReference type="STRING" id="1238424.J07HQW1_03486"/>
<evidence type="ECO:0000256" key="2">
    <source>
        <dbReference type="SAM" id="MobiDB-lite"/>
    </source>
</evidence>
<dbReference type="Proteomes" id="UP000030649">
    <property type="component" value="Unassembled WGS sequence"/>
</dbReference>
<dbReference type="InterPro" id="IPR023198">
    <property type="entry name" value="PGP-like_dom2"/>
</dbReference>
<feature type="region of interest" description="Disordered" evidence="2">
    <location>
        <begin position="1"/>
        <end position="21"/>
    </location>
</feature>
<dbReference type="InterPro" id="IPR036412">
    <property type="entry name" value="HAD-like_sf"/>
</dbReference>
<gene>
    <name evidence="3" type="ORF">J07HQW1_03486</name>
</gene>
<name>U1MT69_9EURY</name>
<dbReference type="Pfam" id="PF13419">
    <property type="entry name" value="HAD_2"/>
    <property type="match status" value="1"/>
</dbReference>
<proteinExistence type="inferred from homology"/>
<accession>U1MT69</accession>
<dbReference type="SFLD" id="SFLDG01129">
    <property type="entry name" value="C1.5:_HAD__Beta-PGM__Phosphata"/>
    <property type="match status" value="1"/>
</dbReference>